<evidence type="ECO:0000256" key="1">
    <source>
        <dbReference type="ARBA" id="ARBA00022723"/>
    </source>
</evidence>
<feature type="domain" description="Blue (type 1) copper" evidence="4">
    <location>
        <begin position="160"/>
        <end position="194"/>
    </location>
</feature>
<dbReference type="GO" id="GO:0005507">
    <property type="term" value="F:copper ion binding"/>
    <property type="evidence" value="ECO:0007669"/>
    <property type="project" value="InterPro"/>
</dbReference>
<dbReference type="SUPFAM" id="SSF49503">
    <property type="entry name" value="Cupredoxins"/>
    <property type="match status" value="1"/>
</dbReference>
<reference evidence="5 6" key="1">
    <citation type="submission" date="2015-12" db="EMBL/GenBank/DDBJ databases">
        <title>Haloprofundus marisrubri gen. nov., sp. nov., an extremely halophilic archaeon isolated from the Discovery deep brine-seawater interface in the Red Sea.</title>
        <authorList>
            <person name="Zhang G."/>
            <person name="Stingl U."/>
            <person name="Rashid M."/>
        </authorList>
    </citation>
    <scope>NUCLEOTIDE SEQUENCE [LARGE SCALE GENOMIC DNA]</scope>
    <source>
        <strain evidence="5 6">SB9</strain>
    </source>
</reference>
<accession>A0A0W1RAE1</accession>
<evidence type="ECO:0000313" key="5">
    <source>
        <dbReference type="EMBL" id="KTG10366.1"/>
    </source>
</evidence>
<dbReference type="GO" id="GO:0009055">
    <property type="term" value="F:electron transfer activity"/>
    <property type="evidence" value="ECO:0007669"/>
    <property type="project" value="InterPro"/>
</dbReference>
<evidence type="ECO:0000256" key="2">
    <source>
        <dbReference type="ARBA" id="ARBA00023008"/>
    </source>
</evidence>
<dbReference type="InterPro" id="IPR006311">
    <property type="entry name" value="TAT_signal"/>
</dbReference>
<gene>
    <name evidence="5" type="ORF">AUR64_12415</name>
</gene>
<feature type="region of interest" description="Disordered" evidence="3">
    <location>
        <begin position="199"/>
        <end position="223"/>
    </location>
</feature>
<sequence>MKRGITRTASGNATKRDVLKLLGAGAALSATGTGVAAAQHGGHGGGGTTTTQTSQARSCPQPNCIDPELGYTMLSPGPLPQRMRPTERVQLLIGPKTLTVGPQEPPLDFYFEPVGLRIDPGTVVSFDFVTPEHGVTGYHVLQGRQQRVPESVPPLTSPTLAGNRSWLYRFDEPGVYDLFCPPHEAYGMAMRIVVGDEPGPIVRGESTGGDEEGPELRPPLPASAAVLDDPQLQPQNIVDSGRVSWASLNVTGQPMQG</sequence>
<keyword evidence="1" id="KW-0479">Metal-binding</keyword>
<comment type="caution">
    <text evidence="5">The sequence shown here is derived from an EMBL/GenBank/DDBJ whole genome shotgun (WGS) entry which is preliminary data.</text>
</comment>
<name>A0A0W1RAE1_9EURY</name>
<feature type="region of interest" description="Disordered" evidence="3">
    <location>
        <begin position="36"/>
        <end position="62"/>
    </location>
</feature>
<dbReference type="AlphaFoldDB" id="A0A0W1RAE1"/>
<dbReference type="Pfam" id="PF00127">
    <property type="entry name" value="Copper-bind"/>
    <property type="match status" value="1"/>
</dbReference>
<evidence type="ECO:0000259" key="4">
    <source>
        <dbReference type="Pfam" id="PF00127"/>
    </source>
</evidence>
<dbReference type="InterPro" id="IPR008972">
    <property type="entry name" value="Cupredoxin"/>
</dbReference>
<keyword evidence="6" id="KW-1185">Reference proteome</keyword>
<dbReference type="EMBL" id="LOPU01000018">
    <property type="protein sequence ID" value="KTG10366.1"/>
    <property type="molecule type" value="Genomic_DNA"/>
</dbReference>
<keyword evidence="2" id="KW-0186">Copper</keyword>
<proteinExistence type="predicted"/>
<dbReference type="Proteomes" id="UP000054387">
    <property type="component" value="Unassembled WGS sequence"/>
</dbReference>
<protein>
    <recommendedName>
        <fullName evidence="4">Blue (type 1) copper domain-containing protein</fullName>
    </recommendedName>
</protein>
<evidence type="ECO:0000313" key="6">
    <source>
        <dbReference type="Proteomes" id="UP000054387"/>
    </source>
</evidence>
<dbReference type="PROSITE" id="PS51318">
    <property type="entry name" value="TAT"/>
    <property type="match status" value="1"/>
</dbReference>
<dbReference type="STRING" id="1514971.AUR64_12415"/>
<evidence type="ECO:0000256" key="3">
    <source>
        <dbReference type="SAM" id="MobiDB-lite"/>
    </source>
</evidence>
<dbReference type="Gene3D" id="2.60.40.420">
    <property type="entry name" value="Cupredoxins - blue copper proteins"/>
    <property type="match status" value="1"/>
</dbReference>
<dbReference type="InterPro" id="IPR000923">
    <property type="entry name" value="BlueCu_1"/>
</dbReference>
<organism evidence="5 6">
    <name type="scientific">Haloprofundus marisrubri</name>
    <dbReference type="NCBI Taxonomy" id="1514971"/>
    <lineage>
        <taxon>Archaea</taxon>
        <taxon>Methanobacteriati</taxon>
        <taxon>Methanobacteriota</taxon>
        <taxon>Stenosarchaea group</taxon>
        <taxon>Halobacteria</taxon>
        <taxon>Halobacteriales</taxon>
        <taxon>Haloferacaceae</taxon>
        <taxon>Haloprofundus</taxon>
    </lineage>
</organism>